<dbReference type="Gene3D" id="2.60.120.10">
    <property type="entry name" value="Jelly Rolls"/>
    <property type="match status" value="1"/>
</dbReference>
<organism evidence="1">
    <name type="scientific">uncultured Caudovirales phage</name>
    <dbReference type="NCBI Taxonomy" id="2100421"/>
    <lineage>
        <taxon>Viruses</taxon>
        <taxon>Duplodnaviria</taxon>
        <taxon>Heunggongvirae</taxon>
        <taxon>Uroviricota</taxon>
        <taxon>Caudoviricetes</taxon>
        <taxon>Peduoviridae</taxon>
        <taxon>Maltschvirus</taxon>
        <taxon>Maltschvirus maltsch</taxon>
    </lineage>
</organism>
<dbReference type="InterPro" id="IPR011051">
    <property type="entry name" value="RmlC_Cupin_sf"/>
</dbReference>
<sequence>MQMTVTYGEGFAVAKPQTLAERVAALQDEISKHPQYEPPTEHLFHGGMYCRQVWRPAGCLIVGKVHKKEHFYMIVSGTVKVTTDDGVQTITGPMLLCSNPGTKRAVYAETDALCMTFHRVESNTVEEVESELVEDDPNSMFTIGNKVKNQQIEVKP</sequence>
<evidence type="ECO:0000313" key="1">
    <source>
        <dbReference type="EMBL" id="CAB5222856.1"/>
    </source>
</evidence>
<reference evidence="1" key="1">
    <citation type="submission" date="2020-05" db="EMBL/GenBank/DDBJ databases">
        <authorList>
            <person name="Chiriac C."/>
            <person name="Salcher M."/>
            <person name="Ghai R."/>
            <person name="Kavagutti S V."/>
        </authorList>
    </citation>
    <scope>NUCLEOTIDE SEQUENCE</scope>
</reference>
<accession>A0A6J7WXZ9</accession>
<dbReference type="SUPFAM" id="SSF51182">
    <property type="entry name" value="RmlC-like cupins"/>
    <property type="match status" value="1"/>
</dbReference>
<name>A0A6J7WXZ9_9CAUD</name>
<gene>
    <name evidence="1" type="ORF">UFOVP372_36</name>
</gene>
<protein>
    <submittedName>
        <fullName evidence="1">Uncharacterized protein</fullName>
    </submittedName>
</protein>
<proteinExistence type="predicted"/>
<dbReference type="InterPro" id="IPR014710">
    <property type="entry name" value="RmlC-like_jellyroll"/>
</dbReference>
<dbReference type="EMBL" id="LR798302">
    <property type="protein sequence ID" value="CAB5222856.1"/>
    <property type="molecule type" value="Genomic_DNA"/>
</dbReference>